<feature type="transmembrane region" description="Helical" evidence="8">
    <location>
        <begin position="47"/>
        <end position="69"/>
    </location>
</feature>
<reference evidence="10 11" key="1">
    <citation type="submission" date="2024-06" db="EMBL/GenBank/DDBJ databases">
        <title>The Natural Products Discovery Center: Release of the First 8490 Sequenced Strains for Exploring Actinobacteria Biosynthetic Diversity.</title>
        <authorList>
            <person name="Kalkreuter E."/>
            <person name="Kautsar S.A."/>
            <person name="Yang D."/>
            <person name="Bader C.D."/>
            <person name="Teijaro C.N."/>
            <person name="Fluegel L."/>
            <person name="Davis C.M."/>
            <person name="Simpson J.R."/>
            <person name="Lauterbach L."/>
            <person name="Steele A.D."/>
            <person name="Gui C."/>
            <person name="Meng S."/>
            <person name="Li G."/>
            <person name="Viehrig K."/>
            <person name="Ye F."/>
            <person name="Su P."/>
            <person name="Kiefer A.F."/>
            <person name="Nichols A."/>
            <person name="Cepeda A.J."/>
            <person name="Yan W."/>
            <person name="Fan B."/>
            <person name="Jiang Y."/>
            <person name="Adhikari A."/>
            <person name="Zheng C.-J."/>
            <person name="Schuster L."/>
            <person name="Cowan T.M."/>
            <person name="Smanski M.J."/>
            <person name="Chevrette M.G."/>
            <person name="De Carvalho L.P.S."/>
            <person name="Shen B."/>
        </authorList>
    </citation>
    <scope>NUCLEOTIDE SEQUENCE [LARGE SCALE GENOMIC DNA]</scope>
    <source>
        <strain evidence="10 11">NPDC048946</strain>
    </source>
</reference>
<evidence type="ECO:0000256" key="2">
    <source>
        <dbReference type="ARBA" id="ARBA00022448"/>
    </source>
</evidence>
<keyword evidence="6" id="KW-0046">Antibiotic resistance</keyword>
<dbReference type="SUPFAM" id="SSF103473">
    <property type="entry name" value="MFS general substrate transporter"/>
    <property type="match status" value="1"/>
</dbReference>
<evidence type="ECO:0000313" key="10">
    <source>
        <dbReference type="EMBL" id="MEU8132696.1"/>
    </source>
</evidence>
<feature type="transmembrane region" description="Helical" evidence="8">
    <location>
        <begin position="349"/>
        <end position="371"/>
    </location>
</feature>
<proteinExistence type="predicted"/>
<gene>
    <name evidence="10" type="ORF">AB0C36_04220</name>
</gene>
<evidence type="ECO:0000313" key="11">
    <source>
        <dbReference type="Proteomes" id="UP001551482"/>
    </source>
</evidence>
<evidence type="ECO:0000256" key="8">
    <source>
        <dbReference type="SAM" id="Phobius"/>
    </source>
</evidence>
<keyword evidence="3 8" id="KW-0812">Transmembrane</keyword>
<feature type="transmembrane region" description="Helical" evidence="8">
    <location>
        <begin position="378"/>
        <end position="396"/>
    </location>
</feature>
<dbReference type="PROSITE" id="PS50850">
    <property type="entry name" value="MFS"/>
    <property type="match status" value="1"/>
</dbReference>
<feature type="transmembrane region" description="Helical" evidence="8">
    <location>
        <begin position="483"/>
        <end position="505"/>
    </location>
</feature>
<feature type="transmembrane region" description="Helical" evidence="8">
    <location>
        <begin position="437"/>
        <end position="463"/>
    </location>
</feature>
<dbReference type="InterPro" id="IPR020846">
    <property type="entry name" value="MFS_dom"/>
</dbReference>
<dbReference type="EMBL" id="JBEZFP010000007">
    <property type="protein sequence ID" value="MEU8132696.1"/>
    <property type="molecule type" value="Genomic_DNA"/>
</dbReference>
<dbReference type="PANTHER" id="PTHR42718:SF9">
    <property type="entry name" value="MAJOR FACILITATOR SUPERFAMILY MULTIDRUG TRANSPORTER MFSC"/>
    <property type="match status" value="1"/>
</dbReference>
<feature type="transmembrane region" description="Helical" evidence="8">
    <location>
        <begin position="402"/>
        <end position="425"/>
    </location>
</feature>
<sequence>MGHTRPEIPVAQKGAPGGAAGSATENATEGARERAPASAATGEPTDAAAGTATGVGAAFVLLAAVQAVLNTSVTLTSAVAPDIARDLSLGSSALVWTTAAYTLVFSGLLLLGGRLADRHGRRPVFVAGVALFAVASVAGALAPTGALLIAARLVQGVGAALAAPASMALVGDLFPQGRSRARALAAWGGISGVGAALGMPLGGVTATWASWRWAFVVMGVVAAAVALLAPRRVPAGPAPRTARVDVLGAALATGGIALLSYGFVAVGGHGWTSAWFLVPAVGGVALLAAFGFAENTVPEPLMPPSFLASRRRVVALVTGMFAPIAGSTTAFLMSLYFQQVLGWSSLRSAMGFVPYALALVAVSAASVPLVGRLGARRSATLGMLLMASAFLLFARITPESAYVGAPLAGMVVLPLGIGLTAAGAVTAATGDVPERQAALAGGAFNTFMLFGPTVGMALFASLADARSGSAKGMTPAEAATDGYTFAFHVAAAAFAALAVLTMWGLRGRRGGGARA</sequence>
<evidence type="ECO:0000256" key="7">
    <source>
        <dbReference type="SAM" id="MobiDB-lite"/>
    </source>
</evidence>
<evidence type="ECO:0000256" key="3">
    <source>
        <dbReference type="ARBA" id="ARBA00022692"/>
    </source>
</evidence>
<organism evidence="10 11">
    <name type="scientific">Streptodolium elevatio</name>
    <dbReference type="NCBI Taxonomy" id="3157996"/>
    <lineage>
        <taxon>Bacteria</taxon>
        <taxon>Bacillati</taxon>
        <taxon>Actinomycetota</taxon>
        <taxon>Actinomycetes</taxon>
        <taxon>Kitasatosporales</taxon>
        <taxon>Streptomycetaceae</taxon>
        <taxon>Streptodolium</taxon>
    </lineage>
</organism>
<name>A0ABV3DAI6_9ACTN</name>
<feature type="transmembrane region" description="Helical" evidence="8">
    <location>
        <begin position="313"/>
        <end position="337"/>
    </location>
</feature>
<evidence type="ECO:0000256" key="4">
    <source>
        <dbReference type="ARBA" id="ARBA00022989"/>
    </source>
</evidence>
<keyword evidence="11" id="KW-1185">Reference proteome</keyword>
<dbReference type="Gene3D" id="1.20.1720.10">
    <property type="entry name" value="Multidrug resistance protein D"/>
    <property type="match status" value="1"/>
</dbReference>
<feature type="transmembrane region" description="Helical" evidence="8">
    <location>
        <begin position="89"/>
        <end position="112"/>
    </location>
</feature>
<dbReference type="PANTHER" id="PTHR42718">
    <property type="entry name" value="MAJOR FACILITATOR SUPERFAMILY MULTIDRUG TRANSPORTER MFSC"/>
    <property type="match status" value="1"/>
</dbReference>
<dbReference type="Proteomes" id="UP001551482">
    <property type="component" value="Unassembled WGS sequence"/>
</dbReference>
<dbReference type="InterPro" id="IPR011701">
    <property type="entry name" value="MFS"/>
</dbReference>
<feature type="transmembrane region" description="Helical" evidence="8">
    <location>
        <begin position="210"/>
        <end position="230"/>
    </location>
</feature>
<keyword evidence="2" id="KW-0813">Transport</keyword>
<evidence type="ECO:0000256" key="1">
    <source>
        <dbReference type="ARBA" id="ARBA00004651"/>
    </source>
</evidence>
<keyword evidence="4 8" id="KW-1133">Transmembrane helix</keyword>
<dbReference type="Pfam" id="PF07690">
    <property type="entry name" value="MFS_1"/>
    <property type="match status" value="1"/>
</dbReference>
<accession>A0ABV3DAI6</accession>
<comment type="caution">
    <text evidence="10">The sequence shown here is derived from an EMBL/GenBank/DDBJ whole genome shotgun (WGS) entry which is preliminary data.</text>
</comment>
<comment type="subcellular location">
    <subcellularLocation>
        <location evidence="1">Cell membrane</location>
        <topology evidence="1">Multi-pass membrane protein</topology>
    </subcellularLocation>
</comment>
<feature type="transmembrane region" description="Helical" evidence="8">
    <location>
        <begin position="124"/>
        <end position="143"/>
    </location>
</feature>
<evidence type="ECO:0000256" key="5">
    <source>
        <dbReference type="ARBA" id="ARBA00023136"/>
    </source>
</evidence>
<feature type="transmembrane region" description="Helical" evidence="8">
    <location>
        <begin position="149"/>
        <end position="171"/>
    </location>
</feature>
<feature type="compositionally biased region" description="Low complexity" evidence="7">
    <location>
        <begin position="37"/>
        <end position="46"/>
    </location>
</feature>
<evidence type="ECO:0000256" key="6">
    <source>
        <dbReference type="ARBA" id="ARBA00023251"/>
    </source>
</evidence>
<feature type="region of interest" description="Disordered" evidence="7">
    <location>
        <begin position="1"/>
        <end position="46"/>
    </location>
</feature>
<protein>
    <submittedName>
        <fullName evidence="10">MFS transporter</fullName>
    </submittedName>
</protein>
<feature type="domain" description="Major facilitator superfamily (MFS) profile" evidence="9">
    <location>
        <begin position="56"/>
        <end position="509"/>
    </location>
</feature>
<feature type="transmembrane region" description="Helical" evidence="8">
    <location>
        <begin position="242"/>
        <end position="264"/>
    </location>
</feature>
<dbReference type="RefSeq" id="WP_358348942.1">
    <property type="nucleotide sequence ID" value="NZ_JBEZFP010000007.1"/>
</dbReference>
<dbReference type="CDD" id="cd17321">
    <property type="entry name" value="MFS_MMR_MDR_like"/>
    <property type="match status" value="1"/>
</dbReference>
<evidence type="ECO:0000259" key="9">
    <source>
        <dbReference type="PROSITE" id="PS50850"/>
    </source>
</evidence>
<feature type="transmembrane region" description="Helical" evidence="8">
    <location>
        <begin position="270"/>
        <end position="292"/>
    </location>
</feature>
<dbReference type="Gene3D" id="1.20.1250.20">
    <property type="entry name" value="MFS general substrate transporter like domains"/>
    <property type="match status" value="1"/>
</dbReference>
<dbReference type="InterPro" id="IPR036259">
    <property type="entry name" value="MFS_trans_sf"/>
</dbReference>
<keyword evidence="5 8" id="KW-0472">Membrane</keyword>
<feature type="transmembrane region" description="Helical" evidence="8">
    <location>
        <begin position="183"/>
        <end position="204"/>
    </location>
</feature>